<comment type="caution">
    <text evidence="1">The sequence shown here is derived from an EMBL/GenBank/DDBJ whole genome shotgun (WGS) entry which is preliminary data.</text>
</comment>
<protein>
    <submittedName>
        <fullName evidence="1">LONGIFOLIA protein</fullName>
    </submittedName>
</protein>
<sequence length="1054" mass="117475">MSAKLLHSLSGENPDLQKQIGCMSGIFQIFDRHHFLSGRRSHHHNRNHNHKRQQLPPPAASSGGQGHGRKNLNTALQRPPPTEKNQKKAVKENQRTSTESSITSFSSSSCSSSLSSIDVKQSHPEPSSYAPKNVPGSPTGDLRISQPNNPLQLSRQPVDFQDVVKDSMYREAREISIRNATKANAGGQTLKYMDSPRPLQQPKSFKSRDSSQIESFRVLAKLREAPWSPNERKDRFAAKDAPRFSYDGRESRESIKSTIKLKELPRLSLDSKVHSMRGSTTEMKSNYLLGDMQRVNGNSSILNQQQEPGSNKRPSSLIAKLMGLEAFPDSTSTNRNQPNQNESLPDVQFDVISGLSKTTLKNKQNQTSGSPRNSIKEPVSPRIKNANSVKKPTSSSKFPIEPAPWKQQEGSKGQTPASLSQETPTRASNSFLSVYGEIEKRLAQLEFKKSGKDLRTLKQILEAMQKTKEILESREEDQASSFASQTGDNNRVDPSSILANSDNLKRGNPTSTKTKRICSPKGFRSPIVVMKAAKSIEKNSNPASSAIQNESLSGHQCRAGRKESVEKRTKDPTQRSNYLQDPSSRPIHLTNKDTRAKSLRLGQTSKSSHPTTGKTNSRKCSESLNPRLEHKELKLENQSHSRTPSSDLSRSRRQHMESGSPQRQSRSKSQHLGQSDDQLSDISVDVRYLTHQGDASSLQSGSYISMGSYVGSEVSSTDKSDKISGAFFLQHGPTVRYPAAGYIGDKSTAEPGIAGPEQPSPVSVLEATFYRDEPPSPVRKISHAFTDDEAEWSPVDLNHIANCRKARFGSANDYNKLQNMKHLDQNDMHINPTHEKSITDEIAPNFESTDPNHRYISEILLASGFLRDFEADFMNIKLNPSGHLINPNLFFILEQTKACIRLPNDLHKGKKITNADPNTKKAQRKLVFDAVNEILVHKLVLQESSKKWFSPSKLAQGRSRGEQLLRDLCSEVDCLQANNSNCNLDGDDDSMTSIIWKDLKHGSTDWTNCSSEITWLVLDVERLIFKDLISEIVRDETGSLQGHPGRHCRQLFSK</sequence>
<gene>
    <name evidence="1" type="ORF">KPL71_019458</name>
</gene>
<organism evidence="1 2">
    <name type="scientific">Citrus sinensis</name>
    <name type="common">Sweet orange</name>
    <name type="synonym">Citrus aurantium var. sinensis</name>
    <dbReference type="NCBI Taxonomy" id="2711"/>
    <lineage>
        <taxon>Eukaryota</taxon>
        <taxon>Viridiplantae</taxon>
        <taxon>Streptophyta</taxon>
        <taxon>Embryophyta</taxon>
        <taxon>Tracheophyta</taxon>
        <taxon>Spermatophyta</taxon>
        <taxon>Magnoliopsida</taxon>
        <taxon>eudicotyledons</taxon>
        <taxon>Gunneridae</taxon>
        <taxon>Pentapetalae</taxon>
        <taxon>rosids</taxon>
        <taxon>malvids</taxon>
        <taxon>Sapindales</taxon>
        <taxon>Rutaceae</taxon>
        <taxon>Aurantioideae</taxon>
        <taxon>Citrus</taxon>
    </lineage>
</organism>
<keyword evidence="2" id="KW-1185">Reference proteome</keyword>
<dbReference type="EMBL" id="CM039175">
    <property type="protein sequence ID" value="KAH9740377.1"/>
    <property type="molecule type" value="Genomic_DNA"/>
</dbReference>
<proteinExistence type="predicted"/>
<accession>A0ACB8K648</accession>
<dbReference type="Proteomes" id="UP000829398">
    <property type="component" value="Chromosome 6"/>
</dbReference>
<reference evidence="2" key="1">
    <citation type="journal article" date="2023" name="Hortic. Res.">
        <title>A chromosome-level phased genome enabling allele-level studies in sweet orange: a case study on citrus Huanglongbing tolerance.</title>
        <authorList>
            <person name="Wu B."/>
            <person name="Yu Q."/>
            <person name="Deng Z."/>
            <person name="Duan Y."/>
            <person name="Luo F."/>
            <person name="Gmitter F. Jr."/>
        </authorList>
    </citation>
    <scope>NUCLEOTIDE SEQUENCE [LARGE SCALE GENOMIC DNA]</scope>
    <source>
        <strain evidence="2">cv. Valencia</strain>
    </source>
</reference>
<evidence type="ECO:0000313" key="2">
    <source>
        <dbReference type="Proteomes" id="UP000829398"/>
    </source>
</evidence>
<evidence type="ECO:0000313" key="1">
    <source>
        <dbReference type="EMBL" id="KAH9740377.1"/>
    </source>
</evidence>
<name>A0ACB8K648_CITSI</name>